<keyword evidence="2" id="KW-1185">Reference proteome</keyword>
<evidence type="ECO:0000313" key="1">
    <source>
        <dbReference type="EMBL" id="KAH3789450.1"/>
    </source>
</evidence>
<sequence length="95" mass="10704">MGNITDAPRIRYLPVTFALTRDRRFRSLLRCIVIKGSISGDKMATMVGCNEGDKETWTHDEPGVLKHDLTGLCLEIIREGGLRMSKCDVTSHRQD</sequence>
<dbReference type="SUPFAM" id="SSF50370">
    <property type="entry name" value="Ricin B-like lectins"/>
    <property type="match status" value="1"/>
</dbReference>
<accession>A0A9D4F471</accession>
<name>A0A9D4F471_DREPO</name>
<gene>
    <name evidence="1" type="ORF">DPMN_167630</name>
</gene>
<evidence type="ECO:0000313" key="2">
    <source>
        <dbReference type="Proteomes" id="UP000828390"/>
    </source>
</evidence>
<reference evidence="1" key="1">
    <citation type="journal article" date="2019" name="bioRxiv">
        <title>The Genome of the Zebra Mussel, Dreissena polymorpha: A Resource for Invasive Species Research.</title>
        <authorList>
            <person name="McCartney M.A."/>
            <person name="Auch B."/>
            <person name="Kono T."/>
            <person name="Mallez S."/>
            <person name="Zhang Y."/>
            <person name="Obille A."/>
            <person name="Becker A."/>
            <person name="Abrahante J.E."/>
            <person name="Garbe J."/>
            <person name="Badalamenti J.P."/>
            <person name="Herman A."/>
            <person name="Mangelson H."/>
            <person name="Liachko I."/>
            <person name="Sullivan S."/>
            <person name="Sone E.D."/>
            <person name="Koren S."/>
            <person name="Silverstein K.A.T."/>
            <person name="Beckman K.B."/>
            <person name="Gohl D.M."/>
        </authorList>
    </citation>
    <scope>NUCLEOTIDE SEQUENCE</scope>
    <source>
        <strain evidence="1">Duluth1</strain>
        <tissue evidence="1">Whole animal</tissue>
    </source>
</reference>
<reference evidence="1" key="2">
    <citation type="submission" date="2020-11" db="EMBL/GenBank/DDBJ databases">
        <authorList>
            <person name="McCartney M.A."/>
            <person name="Auch B."/>
            <person name="Kono T."/>
            <person name="Mallez S."/>
            <person name="Becker A."/>
            <person name="Gohl D.M."/>
            <person name="Silverstein K.A.T."/>
            <person name="Koren S."/>
            <person name="Bechman K.B."/>
            <person name="Herman A."/>
            <person name="Abrahante J.E."/>
            <person name="Garbe J."/>
        </authorList>
    </citation>
    <scope>NUCLEOTIDE SEQUENCE</scope>
    <source>
        <strain evidence="1">Duluth1</strain>
        <tissue evidence="1">Whole animal</tissue>
    </source>
</reference>
<dbReference type="Proteomes" id="UP000828390">
    <property type="component" value="Unassembled WGS sequence"/>
</dbReference>
<dbReference type="InterPro" id="IPR035992">
    <property type="entry name" value="Ricin_B-like_lectins"/>
</dbReference>
<organism evidence="1 2">
    <name type="scientific">Dreissena polymorpha</name>
    <name type="common">Zebra mussel</name>
    <name type="synonym">Mytilus polymorpha</name>
    <dbReference type="NCBI Taxonomy" id="45954"/>
    <lineage>
        <taxon>Eukaryota</taxon>
        <taxon>Metazoa</taxon>
        <taxon>Spiralia</taxon>
        <taxon>Lophotrochozoa</taxon>
        <taxon>Mollusca</taxon>
        <taxon>Bivalvia</taxon>
        <taxon>Autobranchia</taxon>
        <taxon>Heteroconchia</taxon>
        <taxon>Euheterodonta</taxon>
        <taxon>Imparidentia</taxon>
        <taxon>Neoheterodontei</taxon>
        <taxon>Myida</taxon>
        <taxon>Dreissenoidea</taxon>
        <taxon>Dreissenidae</taxon>
        <taxon>Dreissena</taxon>
    </lineage>
</organism>
<dbReference type="Gene3D" id="2.80.10.50">
    <property type="match status" value="1"/>
</dbReference>
<dbReference type="AlphaFoldDB" id="A0A9D4F471"/>
<protein>
    <submittedName>
        <fullName evidence="1">Uncharacterized protein</fullName>
    </submittedName>
</protein>
<proteinExistence type="predicted"/>
<dbReference type="EMBL" id="JAIWYP010000008">
    <property type="protein sequence ID" value="KAH3789450.1"/>
    <property type="molecule type" value="Genomic_DNA"/>
</dbReference>
<comment type="caution">
    <text evidence="1">The sequence shown here is derived from an EMBL/GenBank/DDBJ whole genome shotgun (WGS) entry which is preliminary data.</text>
</comment>